<reference evidence="2" key="1">
    <citation type="submission" date="2018-05" db="EMBL/GenBank/DDBJ databases">
        <authorList>
            <person name="Lanie J.A."/>
            <person name="Ng W.-L."/>
            <person name="Kazmierczak K.M."/>
            <person name="Andrzejewski T.M."/>
            <person name="Davidsen T.M."/>
            <person name="Wayne K.J."/>
            <person name="Tettelin H."/>
            <person name="Glass J.I."/>
            <person name="Rusch D."/>
            <person name="Podicherti R."/>
            <person name="Tsui H.-C.T."/>
            <person name="Winkler M.E."/>
        </authorList>
    </citation>
    <scope>NUCLEOTIDE SEQUENCE</scope>
</reference>
<evidence type="ECO:0000313" key="2">
    <source>
        <dbReference type="EMBL" id="SVC33643.1"/>
    </source>
</evidence>
<dbReference type="Pfam" id="PF05235">
    <property type="entry name" value="CHAD"/>
    <property type="match status" value="1"/>
</dbReference>
<dbReference type="InterPro" id="IPR038186">
    <property type="entry name" value="CHAD_dom_sf"/>
</dbReference>
<dbReference type="Gene3D" id="1.40.20.10">
    <property type="entry name" value="CHAD domain"/>
    <property type="match status" value="1"/>
</dbReference>
<protein>
    <recommendedName>
        <fullName evidence="1">CHAD domain-containing protein</fullName>
    </recommendedName>
</protein>
<evidence type="ECO:0000259" key="1">
    <source>
        <dbReference type="Pfam" id="PF05235"/>
    </source>
</evidence>
<dbReference type="AlphaFoldDB" id="A0A382LC48"/>
<proteinExistence type="predicted"/>
<gene>
    <name evidence="2" type="ORF">METZ01_LOCUS286497</name>
</gene>
<dbReference type="InterPro" id="IPR007899">
    <property type="entry name" value="CHAD_dom"/>
</dbReference>
<sequence length="325" mass="37482">MPPNYTSDNRIFLKTIKTAPGFSDVRISYLGVKSSKFHIVHMSLSKHYLDQIHWFKTYFDQTMKRQEVEDVHQLRVFIKRIRTVLSLTQIFSDEVFNKKPHFELFSPLFRKAGFLREIHVNEALLYEAGPHMLTLYQDYLSESKDSATADLLVEGNTFNFSVLETLNKPVLERMNTLSSGQVAKQSATYFTGKLNKVGALLDLLNDDQKVHKMRIHLQNIRAALRLMYDLNPSVEIEKLQSDTELLTDLIGRWHDVTVFVEELNHYATSSRTAKSEAELKNVIDQFSGEKELTLIEIGSVLKQYLAKDMKTPLQTWTDSPIFSAD</sequence>
<organism evidence="2">
    <name type="scientific">marine metagenome</name>
    <dbReference type="NCBI Taxonomy" id="408172"/>
    <lineage>
        <taxon>unclassified sequences</taxon>
        <taxon>metagenomes</taxon>
        <taxon>ecological metagenomes</taxon>
    </lineage>
</organism>
<accession>A0A382LC48</accession>
<dbReference type="PANTHER" id="PTHR39339">
    <property type="entry name" value="SLR1444 PROTEIN"/>
    <property type="match status" value="1"/>
</dbReference>
<name>A0A382LC48_9ZZZZ</name>
<dbReference type="PANTHER" id="PTHR39339:SF1">
    <property type="entry name" value="CHAD DOMAIN-CONTAINING PROTEIN"/>
    <property type="match status" value="1"/>
</dbReference>
<feature type="domain" description="CHAD" evidence="1">
    <location>
        <begin position="205"/>
        <end position="317"/>
    </location>
</feature>
<dbReference type="EMBL" id="UINC01085779">
    <property type="protein sequence ID" value="SVC33643.1"/>
    <property type="molecule type" value="Genomic_DNA"/>
</dbReference>